<gene>
    <name evidence="1" type="ordered locus">swp_0626</name>
</gene>
<dbReference type="KEGG" id="swp:swp_0626"/>
<dbReference type="HOGENOM" id="CLU_3367272_0_0_6"/>
<dbReference type="Proteomes" id="UP000000753">
    <property type="component" value="Chromosome"/>
</dbReference>
<dbReference type="AlphaFoldDB" id="B8CIH2"/>
<name>B8CIH2_SHEPW</name>
<dbReference type="STRING" id="225849.swp_0626"/>
<protein>
    <submittedName>
        <fullName evidence="1">Uncharacterized protein</fullName>
    </submittedName>
</protein>
<accession>B8CIH2</accession>
<sequence>MDNYLTCIHFVIWRNSQVLGIIVNSQWIIVTKVAV</sequence>
<evidence type="ECO:0000313" key="1">
    <source>
        <dbReference type="EMBL" id="ACJ27448.1"/>
    </source>
</evidence>
<evidence type="ECO:0000313" key="2">
    <source>
        <dbReference type="Proteomes" id="UP000000753"/>
    </source>
</evidence>
<keyword evidence="2" id="KW-1185">Reference proteome</keyword>
<reference evidence="1 2" key="1">
    <citation type="journal article" date="2008" name="PLoS ONE">
        <title>Environmental adaptation: genomic analysis of the piezotolerant and psychrotolerant deep-sea iron reducing bacterium Shewanella piezotolerans WP3.</title>
        <authorList>
            <person name="Wang F."/>
            <person name="Wang J."/>
            <person name="Jian H."/>
            <person name="Zhang B."/>
            <person name="Li S."/>
            <person name="Wang F."/>
            <person name="Zeng X."/>
            <person name="Gao L."/>
            <person name="Bartlett D.H."/>
            <person name="Yu J."/>
            <person name="Hu S."/>
            <person name="Xiao X."/>
        </authorList>
    </citation>
    <scope>NUCLEOTIDE SEQUENCE [LARGE SCALE GENOMIC DNA]</scope>
    <source>
        <strain evidence="2">WP3 / JCM 13877</strain>
    </source>
</reference>
<organism evidence="1 2">
    <name type="scientific">Shewanella piezotolerans (strain WP3 / JCM 13877)</name>
    <dbReference type="NCBI Taxonomy" id="225849"/>
    <lineage>
        <taxon>Bacteria</taxon>
        <taxon>Pseudomonadati</taxon>
        <taxon>Pseudomonadota</taxon>
        <taxon>Gammaproteobacteria</taxon>
        <taxon>Alteromonadales</taxon>
        <taxon>Shewanellaceae</taxon>
        <taxon>Shewanella</taxon>
    </lineage>
</organism>
<proteinExistence type="predicted"/>
<dbReference type="EMBL" id="CP000472">
    <property type="protein sequence ID" value="ACJ27448.1"/>
    <property type="molecule type" value="Genomic_DNA"/>
</dbReference>